<evidence type="ECO:0000256" key="11">
    <source>
        <dbReference type="ARBA" id="ARBA00047836"/>
    </source>
</evidence>
<feature type="active site" description="Proton donor/acceptor" evidence="12">
    <location>
        <position position="134"/>
    </location>
</feature>
<dbReference type="Pfam" id="PF00701">
    <property type="entry name" value="DHDPS"/>
    <property type="match status" value="1"/>
</dbReference>
<comment type="subcellular location">
    <subcellularLocation>
        <location evidence="12">Cytoplasm</location>
    </subcellularLocation>
</comment>
<dbReference type="SMART" id="SM01130">
    <property type="entry name" value="DHDPS"/>
    <property type="match status" value="1"/>
</dbReference>
<protein>
    <recommendedName>
        <fullName evidence="4 12">4-hydroxy-tetrahydrodipicolinate synthase</fullName>
        <shortName evidence="12">HTPA synthase</shortName>
        <ecNumber evidence="4 12">4.3.3.7</ecNumber>
    </recommendedName>
</protein>
<dbReference type="Proteomes" id="UP001597383">
    <property type="component" value="Unassembled WGS sequence"/>
</dbReference>
<comment type="catalytic activity">
    <reaction evidence="11 12">
        <text>L-aspartate 4-semialdehyde + pyruvate = (2S,4S)-4-hydroxy-2,3,4,5-tetrahydrodipicolinate + H2O + H(+)</text>
        <dbReference type="Rhea" id="RHEA:34171"/>
        <dbReference type="ChEBI" id="CHEBI:15361"/>
        <dbReference type="ChEBI" id="CHEBI:15377"/>
        <dbReference type="ChEBI" id="CHEBI:15378"/>
        <dbReference type="ChEBI" id="CHEBI:67139"/>
        <dbReference type="ChEBI" id="CHEBI:537519"/>
        <dbReference type="EC" id="4.3.3.7"/>
    </reaction>
</comment>
<dbReference type="HAMAP" id="MF_00418">
    <property type="entry name" value="DapA"/>
    <property type="match status" value="1"/>
</dbReference>
<dbReference type="PROSITE" id="PS00665">
    <property type="entry name" value="DHDPS_1"/>
    <property type="match status" value="1"/>
</dbReference>
<evidence type="ECO:0000256" key="12">
    <source>
        <dbReference type="HAMAP-Rule" id="MF_00418"/>
    </source>
</evidence>
<dbReference type="EC" id="4.3.3.7" evidence="4 12"/>
<keyword evidence="15" id="KW-1185">Reference proteome</keyword>
<dbReference type="CDD" id="cd00950">
    <property type="entry name" value="DHDPS"/>
    <property type="match status" value="1"/>
</dbReference>
<dbReference type="NCBIfam" id="TIGR00674">
    <property type="entry name" value="dapA"/>
    <property type="match status" value="1"/>
</dbReference>
<evidence type="ECO:0000256" key="1">
    <source>
        <dbReference type="ARBA" id="ARBA00003294"/>
    </source>
</evidence>
<comment type="caution">
    <text evidence="12">Was originally thought to be a dihydrodipicolinate synthase (DHDPS), catalyzing the condensation of (S)-aspartate-beta-semialdehyde [(S)-ASA] and pyruvate to dihydrodipicolinate (DHDP). However, it was shown in E.coli that the product of the enzymatic reaction is not dihydrodipicolinate but in fact (4S)-4-hydroxy-2,3,4,5-tetrahydro-(2S)-dipicolinic acid (HTPA), and that the consecutive dehydration reaction leading to DHDP is not spontaneous but catalyzed by DapB.</text>
</comment>
<evidence type="ECO:0000256" key="5">
    <source>
        <dbReference type="ARBA" id="ARBA00022490"/>
    </source>
</evidence>
<feature type="binding site" evidence="12">
    <location>
        <position position="204"/>
    </location>
    <ligand>
        <name>pyruvate</name>
        <dbReference type="ChEBI" id="CHEBI:15361"/>
    </ligand>
</feature>
<feature type="active site" description="Schiff-base intermediate with substrate" evidence="12">
    <location>
        <position position="162"/>
    </location>
</feature>
<evidence type="ECO:0000313" key="15">
    <source>
        <dbReference type="Proteomes" id="UP001597383"/>
    </source>
</evidence>
<dbReference type="InterPro" id="IPR013785">
    <property type="entry name" value="Aldolase_TIM"/>
</dbReference>
<dbReference type="InterPro" id="IPR020624">
    <property type="entry name" value="Schiff_base-form_aldolases_CS"/>
</dbReference>
<evidence type="ECO:0000256" key="13">
    <source>
        <dbReference type="PIRNR" id="PIRNR001365"/>
    </source>
</evidence>
<dbReference type="PROSITE" id="PS00666">
    <property type="entry name" value="DHDPS_2"/>
    <property type="match status" value="1"/>
</dbReference>
<dbReference type="InterPro" id="IPR002220">
    <property type="entry name" value="DapA-like"/>
</dbReference>
<dbReference type="PANTHER" id="PTHR12128:SF66">
    <property type="entry name" value="4-HYDROXY-2-OXOGLUTARATE ALDOLASE, MITOCHONDRIAL"/>
    <property type="match status" value="1"/>
</dbReference>
<sequence>MDFGKVLTAMITPFEQDGNIDLEKTSELVEHLLENGTDGLVIAGTTGESPTLSTDEKVKLFKHVVDVVNKRVPVIAGTGSNNTAASIALTKKAQECGVDGVMLVAPYYNKPNQRGLYEHFLSVAKETTLPVMLYNIPGRSVVKMSAETIIRLSKIDNIVSVKEASGDLDQVAEIIEKTDDDFTLYSGDDGLTLPMLAVGADGVVSVASHIIGTEMQTMINSFLAGDNKEAATLHRKLLPIMNSLFRSPSPTPVKTALRLKGLDVGGVRLPLVPLTEEEVNELKDILE</sequence>
<evidence type="ECO:0000256" key="3">
    <source>
        <dbReference type="ARBA" id="ARBA00007592"/>
    </source>
</evidence>
<comment type="subunit">
    <text evidence="12">Homotetramer; dimer of dimers.</text>
</comment>
<name>A0ABW4W0I4_9BACI</name>
<evidence type="ECO:0000256" key="8">
    <source>
        <dbReference type="ARBA" id="ARBA00023154"/>
    </source>
</evidence>
<dbReference type="InterPro" id="IPR005263">
    <property type="entry name" value="DapA"/>
</dbReference>
<feature type="site" description="Part of a proton relay during catalysis" evidence="12">
    <location>
        <position position="45"/>
    </location>
</feature>
<keyword evidence="8 12" id="KW-0457">Lysine biosynthesis</keyword>
<evidence type="ECO:0000256" key="7">
    <source>
        <dbReference type="ARBA" id="ARBA00022915"/>
    </source>
</evidence>
<comment type="caution">
    <text evidence="14">The sequence shown here is derived from an EMBL/GenBank/DDBJ whole genome shotgun (WGS) entry which is preliminary data.</text>
</comment>
<evidence type="ECO:0000256" key="6">
    <source>
        <dbReference type="ARBA" id="ARBA00022605"/>
    </source>
</evidence>
<evidence type="ECO:0000256" key="10">
    <source>
        <dbReference type="ARBA" id="ARBA00023270"/>
    </source>
</evidence>
<comment type="pathway">
    <text evidence="2 12">Amino-acid biosynthesis; L-lysine biosynthesis via DAP pathway; (S)-tetrahydrodipicolinate from L-aspartate: step 3/4.</text>
</comment>
<reference evidence="15" key="1">
    <citation type="journal article" date="2019" name="Int. J. Syst. Evol. Microbiol.">
        <title>The Global Catalogue of Microorganisms (GCM) 10K type strain sequencing project: providing services to taxonomists for standard genome sequencing and annotation.</title>
        <authorList>
            <consortium name="The Broad Institute Genomics Platform"/>
            <consortium name="The Broad Institute Genome Sequencing Center for Infectious Disease"/>
            <person name="Wu L."/>
            <person name="Ma J."/>
        </authorList>
    </citation>
    <scope>NUCLEOTIDE SEQUENCE [LARGE SCALE GENOMIC DNA]</scope>
    <source>
        <strain evidence="15">R28</strain>
    </source>
</reference>
<feature type="binding site" evidence="12">
    <location>
        <position position="46"/>
    </location>
    <ligand>
        <name>pyruvate</name>
        <dbReference type="ChEBI" id="CHEBI:15361"/>
    </ligand>
</feature>
<evidence type="ECO:0000313" key="14">
    <source>
        <dbReference type="EMBL" id="MFD2044158.1"/>
    </source>
</evidence>
<keyword evidence="5 12" id="KW-0963">Cytoplasm</keyword>
<dbReference type="PANTHER" id="PTHR12128">
    <property type="entry name" value="DIHYDRODIPICOLINATE SYNTHASE"/>
    <property type="match status" value="1"/>
</dbReference>
<evidence type="ECO:0000256" key="2">
    <source>
        <dbReference type="ARBA" id="ARBA00005120"/>
    </source>
</evidence>
<dbReference type="PIRSF" id="PIRSF001365">
    <property type="entry name" value="DHDPS"/>
    <property type="match status" value="1"/>
</dbReference>
<dbReference type="RefSeq" id="WP_377555750.1">
    <property type="nucleotide sequence ID" value="NZ_JBHUHQ010000013.1"/>
</dbReference>
<dbReference type="Gene3D" id="3.20.20.70">
    <property type="entry name" value="Aldolase class I"/>
    <property type="match status" value="1"/>
</dbReference>
<comment type="similarity">
    <text evidence="3 12 13">Belongs to the DapA family.</text>
</comment>
<proteinExistence type="inferred from homology"/>
<keyword evidence="6 12" id="KW-0028">Amino-acid biosynthesis</keyword>
<dbReference type="GO" id="GO:0008840">
    <property type="term" value="F:4-hydroxy-tetrahydrodipicolinate synthase activity"/>
    <property type="evidence" value="ECO:0007669"/>
    <property type="project" value="UniProtKB-EC"/>
</dbReference>
<keyword evidence="7 12" id="KW-0220">Diaminopimelate biosynthesis</keyword>
<keyword evidence="10 12" id="KW-0704">Schiff base</keyword>
<dbReference type="SUPFAM" id="SSF51569">
    <property type="entry name" value="Aldolase"/>
    <property type="match status" value="1"/>
</dbReference>
<organism evidence="14 15">
    <name type="scientific">Ornithinibacillus salinisoli</name>
    <dbReference type="NCBI Taxonomy" id="1848459"/>
    <lineage>
        <taxon>Bacteria</taxon>
        <taxon>Bacillati</taxon>
        <taxon>Bacillota</taxon>
        <taxon>Bacilli</taxon>
        <taxon>Bacillales</taxon>
        <taxon>Bacillaceae</taxon>
        <taxon>Ornithinibacillus</taxon>
    </lineage>
</organism>
<feature type="site" description="Part of a proton relay during catalysis" evidence="12">
    <location>
        <position position="108"/>
    </location>
</feature>
<dbReference type="PRINTS" id="PR00146">
    <property type="entry name" value="DHPICSNTHASE"/>
</dbReference>
<comment type="function">
    <text evidence="1 12">Catalyzes the condensation of (S)-aspartate-beta-semialdehyde [(S)-ASA] and pyruvate to 4-hydroxy-tetrahydrodipicolinate (HTPA).</text>
</comment>
<dbReference type="InterPro" id="IPR020625">
    <property type="entry name" value="Schiff_base-form_aldolases_AS"/>
</dbReference>
<keyword evidence="9 12" id="KW-0456">Lyase</keyword>
<evidence type="ECO:0000256" key="9">
    <source>
        <dbReference type="ARBA" id="ARBA00023239"/>
    </source>
</evidence>
<accession>A0ABW4W0I4</accession>
<gene>
    <name evidence="12 14" type="primary">dapA</name>
    <name evidence="14" type="ORF">ACFSJF_07770</name>
</gene>
<dbReference type="EMBL" id="JBHUHQ010000013">
    <property type="protein sequence ID" value="MFD2044158.1"/>
    <property type="molecule type" value="Genomic_DNA"/>
</dbReference>
<evidence type="ECO:0000256" key="4">
    <source>
        <dbReference type="ARBA" id="ARBA00012086"/>
    </source>
</evidence>